<gene>
    <name evidence="12" type="ORF">X801_01588</name>
</gene>
<dbReference type="GO" id="GO:0005930">
    <property type="term" value="C:axoneme"/>
    <property type="evidence" value="ECO:0007669"/>
    <property type="project" value="TreeGrafter"/>
</dbReference>
<dbReference type="SMART" id="SM00028">
    <property type="entry name" value="TPR"/>
    <property type="match status" value="5"/>
</dbReference>
<evidence type="ECO:0000256" key="3">
    <source>
        <dbReference type="ARBA" id="ARBA00022574"/>
    </source>
</evidence>
<keyword evidence="3" id="KW-0853">WD repeat</keyword>
<evidence type="ECO:0000256" key="1">
    <source>
        <dbReference type="ARBA" id="ARBA00004138"/>
    </source>
</evidence>
<dbReference type="EMBL" id="KV891752">
    <property type="protein sequence ID" value="OON22508.1"/>
    <property type="molecule type" value="Genomic_DNA"/>
</dbReference>
<evidence type="ECO:0000259" key="11">
    <source>
        <dbReference type="Pfam" id="PF24762"/>
    </source>
</evidence>
<dbReference type="Proteomes" id="UP000243686">
    <property type="component" value="Unassembled WGS sequence"/>
</dbReference>
<dbReference type="InterPro" id="IPR036322">
    <property type="entry name" value="WD40_repeat_dom_sf"/>
</dbReference>
<comment type="subcellular location">
    <subcellularLocation>
        <location evidence="1">Cell projection</location>
        <location evidence="1">Cilium</location>
    </subcellularLocation>
</comment>
<reference evidence="12 13" key="1">
    <citation type="submission" date="2015-03" db="EMBL/GenBank/DDBJ databases">
        <title>Draft genome of the nematode, Opisthorchis viverrini.</title>
        <authorList>
            <person name="Mitreva M."/>
        </authorList>
    </citation>
    <scope>NUCLEOTIDE SEQUENCE [LARGE SCALE GENOMIC DNA]</scope>
    <source>
        <strain evidence="12">Khon Kaen</strain>
    </source>
</reference>
<dbReference type="Pfam" id="PF24762">
    <property type="entry name" value="TPR_IF140-IFT172"/>
    <property type="match status" value="1"/>
</dbReference>
<dbReference type="InterPro" id="IPR011990">
    <property type="entry name" value="TPR-like_helical_dom_sf"/>
</dbReference>
<keyword evidence="5" id="KW-0802">TPR repeat</keyword>
<organism evidence="12 13">
    <name type="scientific">Opisthorchis viverrini</name>
    <name type="common">Southeast Asian liver fluke</name>
    <dbReference type="NCBI Taxonomy" id="6198"/>
    <lineage>
        <taxon>Eukaryota</taxon>
        <taxon>Metazoa</taxon>
        <taxon>Spiralia</taxon>
        <taxon>Lophotrochozoa</taxon>
        <taxon>Platyhelminthes</taxon>
        <taxon>Trematoda</taxon>
        <taxon>Digenea</taxon>
        <taxon>Opisthorchiida</taxon>
        <taxon>Opisthorchiata</taxon>
        <taxon>Opisthorchiidae</taxon>
        <taxon>Opisthorchis</taxon>
    </lineage>
</organism>
<evidence type="ECO:0000256" key="2">
    <source>
        <dbReference type="ARBA" id="ARBA00022473"/>
    </source>
</evidence>
<dbReference type="PANTHER" id="PTHR15722:SF2">
    <property type="entry name" value="INTRAFLAGELLAR TRANSPORT PROTEIN 172 HOMOLOG"/>
    <property type="match status" value="1"/>
</dbReference>
<evidence type="ECO:0000256" key="4">
    <source>
        <dbReference type="ARBA" id="ARBA00022737"/>
    </source>
</evidence>
<feature type="region of interest" description="Disordered" evidence="9">
    <location>
        <begin position="1282"/>
        <end position="1311"/>
    </location>
</feature>
<dbReference type="Pfam" id="PF23387">
    <property type="entry name" value="TPR_IFT80_172"/>
    <property type="match status" value="1"/>
</dbReference>
<feature type="domain" description="IF140/IFT172/WDR19 TPR" evidence="11">
    <location>
        <begin position="1034"/>
        <end position="1183"/>
    </location>
</feature>
<dbReference type="InterPro" id="IPR019734">
    <property type="entry name" value="TPR_rpt"/>
</dbReference>
<evidence type="ECO:0000259" key="10">
    <source>
        <dbReference type="Pfam" id="PF23387"/>
    </source>
</evidence>
<dbReference type="InterPro" id="IPR056157">
    <property type="entry name" value="TPR_IFT80_172_dom"/>
</dbReference>
<dbReference type="GO" id="GO:0030992">
    <property type="term" value="C:intraciliary transport particle B"/>
    <property type="evidence" value="ECO:0007669"/>
    <property type="project" value="TreeGrafter"/>
</dbReference>
<protein>
    <submittedName>
        <fullName evidence="12">Tetratricopeptide repeat protein</fullName>
    </submittedName>
</protein>
<sequence length="1863" mass="210184">MRLKHLKTIVAPQEAEARISCIAWSPNNKKLAVCSHDNIVSVFDENGERRDRFAAKAADSKSSTGGKKMFVVKSMVFSPESTKLALAQSDNIIFVYRLGENWEEKKAICNKFPQQSAAICLLWPPGQPIICGLADGKVRAANTKTNKSSTIYNADSYVVSMSLNNSGKGFVSGHADGKIVRYFFDDEGSGDTQGKLTTHPTAPYSLTWAGSTILAGGCDRRIYVYNRQGRVIQQFDYSKDDTEKEFTVAVCSPSGQTVAFGSFDRIRLYSWSPRKSSWEECKPKEIKNLYTITAMSWKRDGSKLTVGTLCGGVEQFDCCMKRKLYKGTFEMNYVGPSQVIVKNIKTSEQIVLQSNFGYEIEEVRVMGCDRYLVAQTSDTLILADIKGSRLSEVQWNNKGHKSKFYFGYTNLCIIFGLGELLIVEYGMNEILGSVRTEFTNPYLISVRINERRVGGGEINKKIAYMLDLKTIAVMDLITGVTVSQIQHDTKVDWIELNETGHKLLFRDKKFQLLLFDTDTGTKTVLLTLCSYVQWVPQSDVVVAQSRDSLCIWYNIEATDRVTSIPIKGGEILDIVKQNGRTEVLVSEGLTTVSYALDDGLIEFGTAMEDKDFARAVSFLESLEISPETRSMWTKLAKAALKAEDLLVAERCYAALGSVCKVRYLRATRDLHQEVNNQDYLIKARIAMLEKDFKTAEHVYLTQNAIDEATTMYKSLRKWENAIEIAEAKAWTGLDQLKKEHQAWLAETGQDEKAAELRQKEGDLMGAVTLYLRAGVPGKAARLALSEPHLSSDRTLMERIIQALVKCELFEKAGEMYQKLDQLENAMRCYRQAHAFQRAVELARSSFPSEVVKLEENWGDYLVTQQQMDSAIHHFIEAGAYLKAVEAAINSRQWSKAAHILASIEDNKSPQVLAPHFLKLAQHHASSHEFEAAETAFRKANNISKAIEMYNSAGMWEQAHRLASEAMDHAELTDMYLAQAEEHENEGRLKEAERLYLTVKETDRAISMYKRNRQYRDMLRLVRTYSPELLEQTHMHLAQELEKEGNLKQAEQYYMEAKDWKSAVNMYRTRDQWEEAYRVASNCTHQPEVRKQVAYLWAKHLGGESAVRLLTRIGLLDTAIDYATEHCAFDFAFDLIRLACPERTKDVHNKFAMFLEDEGKFPEAEAEFVKAGKPREAVLMYVHNQDWDSAARVAAEHDPDSVNDVLLGQARLAFGEKEFARAEALLLRAQRPDMAVRAYREAGMWEEALRVAEAYLPNRVHELREEFKEESLRTNSFGDGEALRDGRLLGTGGPSSTRSTFSSKGLDGSEPSATTNVNFLQARELEARGEYLRAVEYYLKLQPNLEGDEGEECSGIPVSVCQHAWLHAANLAVKFLPSDSASKVAELVASRLVNIKRHALAGELLLSVDKVQKAIEAFIAGEEWNKARRVAHELEPRLEAYVERKYKEALKSKNGHRKPEMLNLATDIVVFNENAEWFDSLDNCDMIDATTLFEVLMYIFLIQSSGQAETLADVDVLSALEMYAEQGRWEKCLAAAEKLVQAATSGPGGATGKGLAEHQRLHKYVAAYAASLIKDSRVHDAMLLYKKYGAPAYTQNFNIYKRIFQDITSQRNLTGPDAYPTWAALRNMLFDLRQNLQQTQEIQREVVQIFERMLLVAHYYATRSALASSQQDVAELTTKLSVSLLRHSDILPADKVFYEAGIQCRELGWQSMAFVFLNRYLDLIEAIEDPEGSADTLDGTDFQGTDIPMEVPLPEEPYTTHEEHEAVREWILMVSMDRKLDQSLPKDERGVYVAALEAPGTGLSALPCVVTGYPVLRGGVEFEKPSCVANREDWSKLQYVAKVARTTECADVKEFILRWSGHPR</sequence>
<keyword evidence="7" id="KW-0966">Cell projection</keyword>
<dbReference type="SUPFAM" id="SSF50978">
    <property type="entry name" value="WD40 repeat-like"/>
    <property type="match status" value="2"/>
</dbReference>
<proteinExistence type="inferred from homology"/>
<accession>A0A1S8X723</accession>
<dbReference type="GO" id="GO:0042073">
    <property type="term" value="P:intraciliary transport"/>
    <property type="evidence" value="ECO:0007669"/>
    <property type="project" value="TreeGrafter"/>
</dbReference>
<evidence type="ECO:0000313" key="13">
    <source>
        <dbReference type="Proteomes" id="UP000243686"/>
    </source>
</evidence>
<keyword evidence="6" id="KW-0969">Cilium</keyword>
<comment type="similarity">
    <text evidence="8">Belongs to the IFT172 family.</text>
</comment>
<name>A0A1S8X723_OPIVI</name>
<dbReference type="FunFam" id="1.25.40.470:FF:000013">
    <property type="entry name" value="intraflagellar transport protein 172 homolog"/>
    <property type="match status" value="1"/>
</dbReference>
<dbReference type="SUPFAM" id="SSF48452">
    <property type="entry name" value="TPR-like"/>
    <property type="match status" value="1"/>
</dbReference>
<evidence type="ECO:0000256" key="7">
    <source>
        <dbReference type="ARBA" id="ARBA00023273"/>
    </source>
</evidence>
<dbReference type="InterPro" id="IPR056168">
    <property type="entry name" value="TPR_IF140/IFT172/WDR19"/>
</dbReference>
<dbReference type="FunFam" id="1.25.40.470:FF:000012">
    <property type="entry name" value="intraflagellar transport protein 172 homolog"/>
    <property type="match status" value="1"/>
</dbReference>
<keyword evidence="4" id="KW-0677">Repeat</keyword>
<feature type="compositionally biased region" description="Polar residues" evidence="9">
    <location>
        <begin position="1293"/>
        <end position="1302"/>
    </location>
</feature>
<evidence type="ECO:0000256" key="9">
    <source>
        <dbReference type="SAM" id="MobiDB-lite"/>
    </source>
</evidence>
<dbReference type="SMART" id="SM00320">
    <property type="entry name" value="WD40"/>
    <property type="match status" value="6"/>
</dbReference>
<dbReference type="Gene3D" id="1.25.40.470">
    <property type="match status" value="4"/>
</dbReference>
<evidence type="ECO:0000256" key="6">
    <source>
        <dbReference type="ARBA" id="ARBA00023069"/>
    </source>
</evidence>
<dbReference type="GO" id="GO:0036064">
    <property type="term" value="C:ciliary basal body"/>
    <property type="evidence" value="ECO:0007669"/>
    <property type="project" value="TreeGrafter"/>
</dbReference>
<dbReference type="InterPro" id="IPR001680">
    <property type="entry name" value="WD40_rpt"/>
</dbReference>
<keyword evidence="13" id="KW-1185">Reference proteome</keyword>
<dbReference type="InterPro" id="IPR015943">
    <property type="entry name" value="WD40/YVTN_repeat-like_dom_sf"/>
</dbReference>
<feature type="domain" description="IFT80/172/WDR35 TPR" evidence="10">
    <location>
        <begin position="631"/>
        <end position="759"/>
    </location>
</feature>
<evidence type="ECO:0000256" key="8">
    <source>
        <dbReference type="ARBA" id="ARBA00038130"/>
    </source>
</evidence>
<dbReference type="Gene3D" id="2.130.10.10">
    <property type="entry name" value="YVTN repeat-like/Quinoprotein amine dehydrogenase"/>
    <property type="match status" value="2"/>
</dbReference>
<dbReference type="PANTHER" id="PTHR15722">
    <property type="entry name" value="IFT140/172-RELATED"/>
    <property type="match status" value="1"/>
</dbReference>
<dbReference type="Pfam" id="PF00400">
    <property type="entry name" value="WD40"/>
    <property type="match status" value="1"/>
</dbReference>
<evidence type="ECO:0000256" key="5">
    <source>
        <dbReference type="ARBA" id="ARBA00022803"/>
    </source>
</evidence>
<evidence type="ECO:0000313" key="12">
    <source>
        <dbReference type="EMBL" id="OON22508.1"/>
    </source>
</evidence>
<keyword evidence="2" id="KW-0217">Developmental protein</keyword>